<dbReference type="RefSeq" id="WP_077548940.1">
    <property type="nucleotide sequence ID" value="NZ_JACHEJ010000011.1"/>
</dbReference>
<protein>
    <submittedName>
        <fullName evidence="3">Uncharacterized protein YecT (DUF1311 family)</fullName>
    </submittedName>
</protein>
<dbReference type="InterPro" id="IPR009739">
    <property type="entry name" value="LprI-like_N"/>
</dbReference>
<evidence type="ECO:0000313" key="4">
    <source>
        <dbReference type="Proteomes" id="UP000535501"/>
    </source>
</evidence>
<feature type="signal peptide" evidence="1">
    <location>
        <begin position="1"/>
        <end position="22"/>
    </location>
</feature>
<keyword evidence="4" id="KW-1185">Reference proteome</keyword>
<comment type="caution">
    <text evidence="3">The sequence shown here is derived from an EMBL/GenBank/DDBJ whole genome shotgun (WGS) entry which is preliminary data.</text>
</comment>
<dbReference type="Proteomes" id="UP000535501">
    <property type="component" value="Unassembled WGS sequence"/>
</dbReference>
<reference evidence="3 4" key="1">
    <citation type="submission" date="2020-08" db="EMBL/GenBank/DDBJ databases">
        <title>Genomic Encyclopedia of Type Strains, Phase IV (KMG-IV): sequencing the most valuable type-strain genomes for metagenomic binning, comparative biology and taxonomic classification.</title>
        <authorList>
            <person name="Goeker M."/>
        </authorList>
    </citation>
    <scope>NUCLEOTIDE SEQUENCE [LARGE SCALE GENOMIC DNA]</scope>
    <source>
        <strain evidence="3 4">DSM 102134</strain>
    </source>
</reference>
<sequence>MKPFTATFIACLAGLGVSPAAADDGFDTCMAESGGVTVAMLDCIGTSSDRAQSAMDTILAEHRPQMAPEKVRALDAAQRDWPADLNVQPLNQTRKLR</sequence>
<organism evidence="3 4">
    <name type="scientific">Pseudorhizobium flavum</name>
    <dbReference type="NCBI Taxonomy" id="1335061"/>
    <lineage>
        <taxon>Bacteria</taxon>
        <taxon>Pseudomonadati</taxon>
        <taxon>Pseudomonadota</taxon>
        <taxon>Alphaproteobacteria</taxon>
        <taxon>Hyphomicrobiales</taxon>
        <taxon>Rhizobiaceae</taxon>
        <taxon>Rhizobium/Agrobacterium group</taxon>
        <taxon>Pseudorhizobium</taxon>
    </lineage>
</organism>
<evidence type="ECO:0000313" key="3">
    <source>
        <dbReference type="EMBL" id="MBB6181630.1"/>
    </source>
</evidence>
<keyword evidence="1" id="KW-0732">Signal</keyword>
<dbReference type="AlphaFoldDB" id="A0A7W9Z069"/>
<dbReference type="Pfam" id="PF07007">
    <property type="entry name" value="LprI"/>
    <property type="match status" value="1"/>
</dbReference>
<evidence type="ECO:0000259" key="2">
    <source>
        <dbReference type="Pfam" id="PF07007"/>
    </source>
</evidence>
<evidence type="ECO:0000256" key="1">
    <source>
        <dbReference type="SAM" id="SignalP"/>
    </source>
</evidence>
<feature type="domain" description="Lysozyme inhibitor LprI-like N-terminal" evidence="2">
    <location>
        <begin position="29"/>
        <end position="81"/>
    </location>
</feature>
<name>A0A7W9Z069_9HYPH</name>
<proteinExistence type="predicted"/>
<feature type="chain" id="PRO_5031334375" evidence="1">
    <location>
        <begin position="23"/>
        <end position="97"/>
    </location>
</feature>
<gene>
    <name evidence="3" type="ORF">HNQ75_003618</name>
</gene>
<dbReference type="EMBL" id="JACHEJ010000011">
    <property type="protein sequence ID" value="MBB6181630.1"/>
    <property type="molecule type" value="Genomic_DNA"/>
</dbReference>
<accession>A0A7W9Z069</accession>